<dbReference type="SUPFAM" id="SSF51182">
    <property type="entry name" value="RmlC-like cupins"/>
    <property type="match status" value="1"/>
</dbReference>
<evidence type="ECO:0000313" key="3">
    <source>
        <dbReference type="Proteomes" id="UP000007844"/>
    </source>
</evidence>
<dbReference type="HOGENOM" id="CLU_165951_0_0_7"/>
<dbReference type="InterPro" id="IPR013096">
    <property type="entry name" value="Cupin_2"/>
</dbReference>
<evidence type="ECO:0000313" key="2">
    <source>
        <dbReference type="EMBL" id="EGJ48540.1"/>
    </source>
</evidence>
<evidence type="ECO:0000259" key="1">
    <source>
        <dbReference type="Pfam" id="PF07883"/>
    </source>
</evidence>
<dbReference type="STRING" id="690850.Desaf_0180"/>
<dbReference type="InterPro" id="IPR014710">
    <property type="entry name" value="RmlC-like_jellyroll"/>
</dbReference>
<dbReference type="Pfam" id="PF07883">
    <property type="entry name" value="Cupin_2"/>
    <property type="match status" value="1"/>
</dbReference>
<dbReference type="eggNOG" id="ENOG50344FT">
    <property type="taxonomic scope" value="Bacteria"/>
</dbReference>
<dbReference type="EMBL" id="CP003221">
    <property type="protein sequence ID" value="EGJ48540.1"/>
    <property type="molecule type" value="Genomic_DNA"/>
</dbReference>
<feature type="domain" description="Cupin type-2" evidence="1">
    <location>
        <begin position="29"/>
        <end position="98"/>
    </location>
</feature>
<dbReference type="RefSeq" id="WP_014258405.1">
    <property type="nucleotide sequence ID" value="NC_016629.1"/>
</dbReference>
<dbReference type="InterPro" id="IPR011051">
    <property type="entry name" value="RmlC_Cupin_sf"/>
</dbReference>
<organism evidence="2 3">
    <name type="scientific">Desulfocurvibacter africanus subsp. africanus str. Walvis Bay</name>
    <dbReference type="NCBI Taxonomy" id="690850"/>
    <lineage>
        <taxon>Bacteria</taxon>
        <taxon>Pseudomonadati</taxon>
        <taxon>Thermodesulfobacteriota</taxon>
        <taxon>Desulfovibrionia</taxon>
        <taxon>Desulfovibrionales</taxon>
        <taxon>Desulfovibrionaceae</taxon>
        <taxon>Desulfocurvibacter</taxon>
    </lineage>
</organism>
<dbReference type="Gene3D" id="2.60.120.10">
    <property type="entry name" value="Jelly Rolls"/>
    <property type="match status" value="1"/>
</dbReference>
<proteinExistence type="predicted"/>
<gene>
    <name evidence="2" type="ORF">Desaf_0180</name>
</gene>
<keyword evidence="3" id="KW-1185">Reference proteome</keyword>
<accession>F3YVE8</accession>
<protein>
    <submittedName>
        <fullName evidence="2">Cupin 2 conserved barrel domain protein</fullName>
    </submittedName>
</protein>
<dbReference type="Proteomes" id="UP000007844">
    <property type="component" value="Chromosome"/>
</dbReference>
<sequence>MSESQEKASSRPGPSRKIVVLEDSFRVTEMTLPPGGEVRPHRHTWMTDVFYGLAGELLLKVEGQEAFRLACGASAEVRPGLLHGARNVGADEGRFLLVQHGGRYDFVEPSEDMAE</sequence>
<dbReference type="KEGG" id="daf:Desaf_0180"/>
<dbReference type="CDD" id="cd02208">
    <property type="entry name" value="cupin_RmlC-like"/>
    <property type="match status" value="1"/>
</dbReference>
<reference evidence="2 3" key="1">
    <citation type="journal article" date="2011" name="J. Bacteriol.">
        <title>Genome sequence of the mercury-methylating and pleomorphic Desulfovibrio africanus Strain Walvis Bay.</title>
        <authorList>
            <person name="Brown S.D."/>
            <person name="Wall J.D."/>
            <person name="Kucken A.M."/>
            <person name="Gilmour C.C."/>
            <person name="Podar M."/>
            <person name="Brandt C.C."/>
            <person name="Teshima H."/>
            <person name="Detter J.C."/>
            <person name="Han C.S."/>
            <person name="Land M.L."/>
            <person name="Lucas S."/>
            <person name="Han J."/>
            <person name="Pennacchio L."/>
            <person name="Nolan M."/>
            <person name="Pitluck S."/>
            <person name="Woyke T."/>
            <person name="Goodwin L."/>
            <person name="Palumbo A.V."/>
            <person name="Elias D.A."/>
        </authorList>
    </citation>
    <scope>NUCLEOTIDE SEQUENCE [LARGE SCALE GENOMIC DNA]</scope>
    <source>
        <strain evidence="2 3">Walvis Bay</strain>
    </source>
</reference>
<dbReference type="AlphaFoldDB" id="F3YVE8"/>
<name>F3YVE8_DESAF</name>